<keyword evidence="1" id="KW-0732">Signal</keyword>
<name>A0A397J0Y5_9GLOM</name>
<comment type="caution">
    <text evidence="2">The sequence shown here is derived from an EMBL/GenBank/DDBJ whole genome shotgun (WGS) entry which is preliminary data.</text>
</comment>
<accession>A0A397J0Y5</accession>
<evidence type="ECO:0000256" key="1">
    <source>
        <dbReference type="SAM" id="SignalP"/>
    </source>
</evidence>
<evidence type="ECO:0000313" key="3">
    <source>
        <dbReference type="Proteomes" id="UP000266861"/>
    </source>
</evidence>
<keyword evidence="3" id="KW-1185">Reference proteome</keyword>
<protein>
    <submittedName>
        <fullName evidence="2">Uncharacterized protein</fullName>
    </submittedName>
</protein>
<reference evidence="2 3" key="1">
    <citation type="submission" date="2018-08" db="EMBL/GenBank/DDBJ databases">
        <title>Genome and evolution of the arbuscular mycorrhizal fungus Diversispora epigaea (formerly Glomus versiforme) and its bacterial endosymbionts.</title>
        <authorList>
            <person name="Sun X."/>
            <person name="Fei Z."/>
            <person name="Harrison M."/>
        </authorList>
    </citation>
    <scope>NUCLEOTIDE SEQUENCE [LARGE SCALE GENOMIC DNA]</scope>
    <source>
        <strain evidence="2 3">IT104</strain>
    </source>
</reference>
<dbReference type="AlphaFoldDB" id="A0A397J0Y5"/>
<dbReference type="Proteomes" id="UP000266861">
    <property type="component" value="Unassembled WGS sequence"/>
</dbReference>
<feature type="signal peptide" evidence="1">
    <location>
        <begin position="1"/>
        <end position="21"/>
    </location>
</feature>
<feature type="chain" id="PRO_5017472480" evidence="1">
    <location>
        <begin position="22"/>
        <end position="131"/>
    </location>
</feature>
<gene>
    <name evidence="2" type="ORF">Glove_137g156</name>
</gene>
<evidence type="ECO:0000313" key="2">
    <source>
        <dbReference type="EMBL" id="RHZ80348.1"/>
    </source>
</evidence>
<sequence length="131" mass="15250">MRPPMSMSFSKIFLLSTLSSSKLDTETSIETQKWLTTNVKKLKTHSQLKYIQITSRNNFRNDRWDYPDFLLIQYWCGNIQNIGGSEVYNCQNYKTVMDQDENRARGIFLWALLDRALILSGDHAVILNSHA</sequence>
<proteinExistence type="predicted"/>
<organism evidence="2 3">
    <name type="scientific">Diversispora epigaea</name>
    <dbReference type="NCBI Taxonomy" id="1348612"/>
    <lineage>
        <taxon>Eukaryota</taxon>
        <taxon>Fungi</taxon>
        <taxon>Fungi incertae sedis</taxon>
        <taxon>Mucoromycota</taxon>
        <taxon>Glomeromycotina</taxon>
        <taxon>Glomeromycetes</taxon>
        <taxon>Diversisporales</taxon>
        <taxon>Diversisporaceae</taxon>
        <taxon>Diversispora</taxon>
    </lineage>
</organism>
<dbReference type="EMBL" id="PQFF01000128">
    <property type="protein sequence ID" value="RHZ80348.1"/>
    <property type="molecule type" value="Genomic_DNA"/>
</dbReference>